<name>A0A4Q9MEQ7_9APHY</name>
<evidence type="ECO:0000313" key="2">
    <source>
        <dbReference type="EMBL" id="TBU25749.1"/>
    </source>
</evidence>
<proteinExistence type="predicted"/>
<accession>A0A4Q9MEQ7</accession>
<evidence type="ECO:0000256" key="1">
    <source>
        <dbReference type="SAM" id="MobiDB-lite"/>
    </source>
</evidence>
<gene>
    <name evidence="2" type="ORF">BD311DRAFT_489981</name>
</gene>
<sequence>MRCMRVTRRPRSHRRHVPYTYTGLRTHPCSAPAVYTRPAHLELESTDVSDGENPRSKCRFTLRGLYTTSRNSTPTAGAPAGRPMAPTARDSDTPQDVRGTDAGVRDRGAVPKRTLARPQLGIAFREQLTDCTARCRPGLIAMNRERDRPLQVYRKRDAPSRPQLTALVRSVH</sequence>
<protein>
    <submittedName>
        <fullName evidence="2">Uncharacterized protein</fullName>
    </submittedName>
</protein>
<dbReference type="AlphaFoldDB" id="A0A4Q9MEQ7"/>
<feature type="region of interest" description="Disordered" evidence="1">
    <location>
        <begin position="68"/>
        <end position="108"/>
    </location>
</feature>
<reference evidence="2" key="1">
    <citation type="submission" date="2019-01" db="EMBL/GenBank/DDBJ databases">
        <title>Draft genome sequences of three monokaryotic isolates of the white-rot basidiomycete fungus Dichomitus squalens.</title>
        <authorList>
            <consortium name="DOE Joint Genome Institute"/>
            <person name="Lopez S.C."/>
            <person name="Andreopoulos B."/>
            <person name="Pangilinan J."/>
            <person name="Lipzen A."/>
            <person name="Riley R."/>
            <person name="Ahrendt S."/>
            <person name="Ng V."/>
            <person name="Barry K."/>
            <person name="Daum C."/>
            <person name="Grigoriev I.V."/>
            <person name="Hilden K.S."/>
            <person name="Makela M.R."/>
            <person name="de Vries R.P."/>
        </authorList>
    </citation>
    <scope>NUCLEOTIDE SEQUENCE [LARGE SCALE GENOMIC DNA]</scope>
    <source>
        <strain evidence="2">OM18370.1</strain>
    </source>
</reference>
<organism evidence="2">
    <name type="scientific">Dichomitus squalens</name>
    <dbReference type="NCBI Taxonomy" id="114155"/>
    <lineage>
        <taxon>Eukaryota</taxon>
        <taxon>Fungi</taxon>
        <taxon>Dikarya</taxon>
        <taxon>Basidiomycota</taxon>
        <taxon>Agaricomycotina</taxon>
        <taxon>Agaricomycetes</taxon>
        <taxon>Polyporales</taxon>
        <taxon>Polyporaceae</taxon>
        <taxon>Dichomitus</taxon>
    </lineage>
</organism>
<dbReference type="Proteomes" id="UP000292957">
    <property type="component" value="Unassembled WGS sequence"/>
</dbReference>
<dbReference type="EMBL" id="ML143456">
    <property type="protein sequence ID" value="TBU25749.1"/>
    <property type="molecule type" value="Genomic_DNA"/>
</dbReference>